<dbReference type="PANTHER" id="PTHR22789:SF0">
    <property type="entry name" value="3-OXO-TETRONATE 4-PHOSPHATE DECARBOXYLASE-RELATED"/>
    <property type="match status" value="1"/>
</dbReference>
<dbReference type="PANTHER" id="PTHR22789">
    <property type="entry name" value="FUCULOSE PHOSPHATE ALDOLASE"/>
    <property type="match status" value="1"/>
</dbReference>
<dbReference type="GO" id="GO:0019323">
    <property type="term" value="P:pentose catabolic process"/>
    <property type="evidence" value="ECO:0007669"/>
    <property type="project" value="TreeGrafter"/>
</dbReference>
<dbReference type="GO" id="GO:0046872">
    <property type="term" value="F:metal ion binding"/>
    <property type="evidence" value="ECO:0007669"/>
    <property type="project" value="UniProtKB-KW"/>
</dbReference>
<dbReference type="AlphaFoldDB" id="A0A098B2W5"/>
<gene>
    <name evidence="5" type="ORF">AT727_09795</name>
    <name evidence="4" type="ORF">DPCES_2813</name>
</gene>
<dbReference type="Proteomes" id="UP000054623">
    <property type="component" value="Unassembled WGS sequence"/>
</dbReference>
<dbReference type="EMBL" id="LOCK01000050">
    <property type="protein sequence ID" value="KTE90209.1"/>
    <property type="molecule type" value="Genomic_DNA"/>
</dbReference>
<dbReference type="Pfam" id="PF00596">
    <property type="entry name" value="Aldolase_II"/>
    <property type="match status" value="1"/>
</dbReference>
<accession>A0A098B2W5</accession>
<reference evidence="4" key="1">
    <citation type="submission" date="2014-07" db="EMBL/GenBank/DDBJ databases">
        <authorList>
            <person name="Hornung V.Bastian."/>
        </authorList>
    </citation>
    <scope>NUCLEOTIDE SEQUENCE</scope>
    <source>
        <strain evidence="4">PCE-S</strain>
    </source>
</reference>
<protein>
    <submittedName>
        <fullName evidence="4 5">Aldolase</fullName>
    </submittedName>
</protein>
<dbReference type="RefSeq" id="WP_011460450.1">
    <property type="nucleotide sequence ID" value="NZ_LK996017.1"/>
</dbReference>
<reference evidence="5 6" key="2">
    <citation type="submission" date="2015-12" db="EMBL/GenBank/DDBJ databases">
        <title>Draft Genome Sequence of Desulfitobacterium hafniense Strain DH, a Sulfate-reducing Bacterium Isolated from Paddy Soils.</title>
        <authorList>
            <person name="Bao P."/>
            <person name="Zhang X."/>
            <person name="Li G."/>
        </authorList>
    </citation>
    <scope>NUCLEOTIDE SEQUENCE [LARGE SCALE GENOMIC DNA]</scope>
    <source>
        <strain evidence="5 6">DH</strain>
    </source>
</reference>
<dbReference type="OrthoDB" id="9786287at2"/>
<keyword evidence="2" id="KW-0456">Lyase</keyword>
<dbReference type="GO" id="GO:0016832">
    <property type="term" value="F:aldehyde-lyase activity"/>
    <property type="evidence" value="ECO:0007669"/>
    <property type="project" value="TreeGrafter"/>
</dbReference>
<evidence type="ECO:0000313" key="4">
    <source>
        <dbReference type="EMBL" id="CDX02700.1"/>
    </source>
</evidence>
<dbReference type="PATRIC" id="fig|49338.4.peg.3020"/>
<dbReference type="SUPFAM" id="SSF53639">
    <property type="entry name" value="AraD/HMP-PK domain-like"/>
    <property type="match status" value="1"/>
</dbReference>
<proteinExistence type="predicted"/>
<dbReference type="InterPro" id="IPR036409">
    <property type="entry name" value="Aldolase_II/adducin_N_sf"/>
</dbReference>
<organism evidence="4">
    <name type="scientific">Desulfitobacterium hafniense</name>
    <name type="common">Desulfitobacterium frappieri</name>
    <dbReference type="NCBI Taxonomy" id="49338"/>
    <lineage>
        <taxon>Bacteria</taxon>
        <taxon>Bacillati</taxon>
        <taxon>Bacillota</taxon>
        <taxon>Clostridia</taxon>
        <taxon>Eubacteriales</taxon>
        <taxon>Desulfitobacteriaceae</taxon>
        <taxon>Desulfitobacterium</taxon>
    </lineage>
</organism>
<evidence type="ECO:0000256" key="2">
    <source>
        <dbReference type="ARBA" id="ARBA00023239"/>
    </source>
</evidence>
<dbReference type="EMBL" id="LK996017">
    <property type="protein sequence ID" value="CDX02700.1"/>
    <property type="molecule type" value="Genomic_DNA"/>
</dbReference>
<evidence type="ECO:0000313" key="5">
    <source>
        <dbReference type="EMBL" id="KTE90209.1"/>
    </source>
</evidence>
<sequence>MLKEKILEIGQKIAQSGMVAGTWGNISAWDSDRNGYWITPSGMDYFSLKEEDLVLLSMDNTVLEGKRKPSSELLLHGEIYKQRPDVQGIVHTHSPFATAHAVSRLPLPGIVEDLVMIAGGQVAVARYELPGTLELALSAVQALEDKNAVFLANHGLVGVGFSLAEAFKVCQVVEKSAQIHIMSRLLGEPAALSPEDIQIMRRAYQESYGQRA</sequence>
<dbReference type="InterPro" id="IPR050197">
    <property type="entry name" value="Aldolase_class_II_sugar_metab"/>
</dbReference>
<evidence type="ECO:0000256" key="1">
    <source>
        <dbReference type="ARBA" id="ARBA00022723"/>
    </source>
</evidence>
<dbReference type="GO" id="GO:0005829">
    <property type="term" value="C:cytosol"/>
    <property type="evidence" value="ECO:0007669"/>
    <property type="project" value="TreeGrafter"/>
</dbReference>
<keyword evidence="1" id="KW-0479">Metal-binding</keyword>
<evidence type="ECO:0000313" key="6">
    <source>
        <dbReference type="Proteomes" id="UP000054623"/>
    </source>
</evidence>
<name>A0A098B2W5_DESHA</name>
<dbReference type="InterPro" id="IPR001303">
    <property type="entry name" value="Aldolase_II/adducin_N"/>
</dbReference>
<feature type="domain" description="Class II aldolase/adducin N-terminal" evidence="3">
    <location>
        <begin position="4"/>
        <end position="181"/>
    </location>
</feature>
<dbReference type="SMART" id="SM01007">
    <property type="entry name" value="Aldolase_II"/>
    <property type="match status" value="1"/>
</dbReference>
<dbReference type="Gene3D" id="3.40.225.10">
    <property type="entry name" value="Class II aldolase/adducin N-terminal domain"/>
    <property type="match status" value="1"/>
</dbReference>
<evidence type="ECO:0000259" key="3">
    <source>
        <dbReference type="SMART" id="SM01007"/>
    </source>
</evidence>